<comment type="caution">
    <text evidence="8">The sequence shown here is derived from an EMBL/GenBank/DDBJ whole genome shotgun (WGS) entry which is preliminary data.</text>
</comment>
<proteinExistence type="predicted"/>
<accession>A0A420EB38</accession>
<feature type="transmembrane region" description="Helical" evidence="7">
    <location>
        <begin position="426"/>
        <end position="446"/>
    </location>
</feature>
<dbReference type="EMBL" id="RAQO01000006">
    <property type="protein sequence ID" value="RKF17896.1"/>
    <property type="molecule type" value="Genomic_DNA"/>
</dbReference>
<keyword evidence="3" id="KW-1003">Cell membrane</keyword>
<sequence length="452" mass="50815">MLSHYNKEAIKVGLSVSLALSIALWFGWDKPYWAVICVFIIAASESYNHALRKGQNRLIGTLIGCAFAILLISHLSQDHLLFLISYAGFLAFCVYFSSHKRYGYAFTIAAVVCAIIASIGGFESAKIFDITVLRIQETILGMLVYSAVFRIVWPQKTEDIFFDLLSTTFAQLRQNHALILDYGTSAELTSVRSDLGKLSMTMDLPLNDSFRLRHEKRNWRLVIIAMQQLDYLQSLFIEDKLEDLSLLTTGQLRILESIESIKSKPQALSDWLMIDCLHYPLPKQSQSSFSISNAKRLKNVAKALGILLTCFAIWIYLPLPGDFIFPMIASIFASVLVTLPDNALKHAAVGCLLWGTLFLAQYVFVLPIFTELWQLAGLYFLNAIIIWKVCEAPSMGIQKVLAGNLSVVLCMSALQITPSYNIEMPISMLMLVFVCLSVASFYTKLFQDRKAF</sequence>
<feature type="transmembrane region" description="Helical" evidence="7">
    <location>
        <begin position="323"/>
        <end position="340"/>
    </location>
</feature>
<keyword evidence="5 7" id="KW-1133">Transmembrane helix</keyword>
<dbReference type="Proteomes" id="UP000286482">
    <property type="component" value="Unassembled WGS sequence"/>
</dbReference>
<dbReference type="Pfam" id="PF04632">
    <property type="entry name" value="FUSC"/>
    <property type="match status" value="1"/>
</dbReference>
<feature type="transmembrane region" description="Helical" evidence="7">
    <location>
        <begin position="58"/>
        <end position="74"/>
    </location>
</feature>
<evidence type="ECO:0000256" key="4">
    <source>
        <dbReference type="ARBA" id="ARBA00022692"/>
    </source>
</evidence>
<feature type="transmembrane region" description="Helical" evidence="7">
    <location>
        <begin position="80"/>
        <end position="97"/>
    </location>
</feature>
<dbReference type="PANTHER" id="PTHR30509:SF9">
    <property type="entry name" value="MULTIDRUG RESISTANCE PROTEIN MDTO"/>
    <property type="match status" value="1"/>
</dbReference>
<keyword evidence="4 7" id="KW-0812">Transmembrane</keyword>
<dbReference type="AlphaFoldDB" id="A0A420EB38"/>
<protein>
    <submittedName>
        <fullName evidence="8">FUSC family protein</fullName>
    </submittedName>
</protein>
<feature type="transmembrane region" description="Helical" evidence="7">
    <location>
        <begin position="347"/>
        <end position="366"/>
    </location>
</feature>
<keyword evidence="2" id="KW-0813">Transport</keyword>
<organism evidence="8 9">
    <name type="scientific">Alginatibacterium sediminis</name>
    <dbReference type="NCBI Taxonomy" id="2164068"/>
    <lineage>
        <taxon>Bacteria</taxon>
        <taxon>Pseudomonadati</taxon>
        <taxon>Pseudomonadota</taxon>
        <taxon>Gammaproteobacteria</taxon>
        <taxon>Alteromonadales</taxon>
        <taxon>Alteromonadaceae</taxon>
        <taxon>Alginatibacterium</taxon>
    </lineage>
</organism>
<dbReference type="GO" id="GO:0022857">
    <property type="term" value="F:transmembrane transporter activity"/>
    <property type="evidence" value="ECO:0007669"/>
    <property type="project" value="InterPro"/>
</dbReference>
<feature type="transmembrane region" description="Helical" evidence="7">
    <location>
        <begin position="32"/>
        <end position="51"/>
    </location>
</feature>
<evidence type="ECO:0000256" key="2">
    <source>
        <dbReference type="ARBA" id="ARBA00022448"/>
    </source>
</evidence>
<dbReference type="InterPro" id="IPR006726">
    <property type="entry name" value="PHBA_efflux_AaeB/fusaric-R"/>
</dbReference>
<keyword evidence="9" id="KW-1185">Reference proteome</keyword>
<dbReference type="PANTHER" id="PTHR30509">
    <property type="entry name" value="P-HYDROXYBENZOIC ACID EFFLUX PUMP SUBUNIT-RELATED"/>
    <property type="match status" value="1"/>
</dbReference>
<evidence type="ECO:0000256" key="7">
    <source>
        <dbReference type="SAM" id="Phobius"/>
    </source>
</evidence>
<reference evidence="8 9" key="1">
    <citation type="submission" date="2018-09" db="EMBL/GenBank/DDBJ databases">
        <authorList>
            <person name="Wang Z."/>
        </authorList>
    </citation>
    <scope>NUCLEOTIDE SEQUENCE [LARGE SCALE GENOMIC DNA]</scope>
    <source>
        <strain evidence="8 9">ALS 81</strain>
    </source>
</reference>
<dbReference type="GO" id="GO:0005886">
    <property type="term" value="C:plasma membrane"/>
    <property type="evidence" value="ECO:0007669"/>
    <property type="project" value="UniProtKB-SubCell"/>
</dbReference>
<dbReference type="OrthoDB" id="5750541at2"/>
<comment type="subcellular location">
    <subcellularLocation>
        <location evidence="1">Cell membrane</location>
        <topology evidence="1">Multi-pass membrane protein</topology>
    </subcellularLocation>
</comment>
<keyword evidence="6 7" id="KW-0472">Membrane</keyword>
<dbReference type="RefSeq" id="WP_120355122.1">
    <property type="nucleotide sequence ID" value="NZ_RAQO01000006.1"/>
</dbReference>
<feature type="transmembrane region" description="Helical" evidence="7">
    <location>
        <begin position="134"/>
        <end position="153"/>
    </location>
</feature>
<evidence type="ECO:0000256" key="1">
    <source>
        <dbReference type="ARBA" id="ARBA00004651"/>
    </source>
</evidence>
<evidence type="ECO:0000256" key="6">
    <source>
        <dbReference type="ARBA" id="ARBA00023136"/>
    </source>
</evidence>
<feature type="transmembrane region" description="Helical" evidence="7">
    <location>
        <begin position="300"/>
        <end position="317"/>
    </location>
</feature>
<feature type="transmembrane region" description="Helical" evidence="7">
    <location>
        <begin position="104"/>
        <end position="122"/>
    </location>
</feature>
<feature type="transmembrane region" description="Helical" evidence="7">
    <location>
        <begin position="9"/>
        <end position="26"/>
    </location>
</feature>
<evidence type="ECO:0000256" key="5">
    <source>
        <dbReference type="ARBA" id="ARBA00022989"/>
    </source>
</evidence>
<evidence type="ECO:0000313" key="8">
    <source>
        <dbReference type="EMBL" id="RKF17896.1"/>
    </source>
</evidence>
<evidence type="ECO:0000313" key="9">
    <source>
        <dbReference type="Proteomes" id="UP000286482"/>
    </source>
</evidence>
<evidence type="ECO:0000256" key="3">
    <source>
        <dbReference type="ARBA" id="ARBA00022475"/>
    </source>
</evidence>
<gene>
    <name evidence="8" type="ORF">DBZ36_11630</name>
</gene>
<name>A0A420EB38_9ALTE</name>